<evidence type="ECO:0000313" key="2">
    <source>
        <dbReference type="EMBL" id="KAH3833792.1"/>
    </source>
</evidence>
<name>A0A9D4QKQ1_DREPO</name>
<comment type="caution">
    <text evidence="2">The sequence shown here is derived from an EMBL/GenBank/DDBJ whole genome shotgun (WGS) entry which is preliminary data.</text>
</comment>
<dbReference type="Proteomes" id="UP000828390">
    <property type="component" value="Unassembled WGS sequence"/>
</dbReference>
<evidence type="ECO:0000313" key="3">
    <source>
        <dbReference type="Proteomes" id="UP000828390"/>
    </source>
</evidence>
<dbReference type="EMBL" id="JAIWYP010000004">
    <property type="protein sequence ID" value="KAH3833792.1"/>
    <property type="molecule type" value="Genomic_DNA"/>
</dbReference>
<sequence>MSGGEFMSGGKVHFIGEFMSASEVHVTGEVHEEVESLSQELQSSVDQAASASERAIRWEMKCERLRERLKELEQNIGWVGVDFELLSSSVVETNPVIIEQLERLKNFANKINDTLVWHLDDVSLVVDGVVDPADTLFTPETKEFAKRHTLRRAQLNSELQELNKLLEKKEKIATQFSMNDTKMAEMLDHMKHHSFTMNDFKMVEMLDPLRFVRLGELHESLSALGQSHEVQ</sequence>
<keyword evidence="3" id="KW-1185">Reference proteome</keyword>
<protein>
    <submittedName>
        <fullName evidence="2">Uncharacterized protein</fullName>
    </submittedName>
</protein>
<gene>
    <name evidence="2" type="ORF">DPMN_107108</name>
</gene>
<proteinExistence type="predicted"/>
<organism evidence="2 3">
    <name type="scientific">Dreissena polymorpha</name>
    <name type="common">Zebra mussel</name>
    <name type="synonym">Mytilus polymorpha</name>
    <dbReference type="NCBI Taxonomy" id="45954"/>
    <lineage>
        <taxon>Eukaryota</taxon>
        <taxon>Metazoa</taxon>
        <taxon>Spiralia</taxon>
        <taxon>Lophotrochozoa</taxon>
        <taxon>Mollusca</taxon>
        <taxon>Bivalvia</taxon>
        <taxon>Autobranchia</taxon>
        <taxon>Heteroconchia</taxon>
        <taxon>Euheterodonta</taxon>
        <taxon>Imparidentia</taxon>
        <taxon>Neoheterodontei</taxon>
        <taxon>Myida</taxon>
        <taxon>Dreissenoidea</taxon>
        <taxon>Dreissenidae</taxon>
        <taxon>Dreissena</taxon>
    </lineage>
</organism>
<accession>A0A9D4QKQ1</accession>
<reference evidence="2" key="1">
    <citation type="journal article" date="2019" name="bioRxiv">
        <title>The Genome of the Zebra Mussel, Dreissena polymorpha: A Resource for Invasive Species Research.</title>
        <authorList>
            <person name="McCartney M.A."/>
            <person name="Auch B."/>
            <person name="Kono T."/>
            <person name="Mallez S."/>
            <person name="Zhang Y."/>
            <person name="Obille A."/>
            <person name="Becker A."/>
            <person name="Abrahante J.E."/>
            <person name="Garbe J."/>
            <person name="Badalamenti J.P."/>
            <person name="Herman A."/>
            <person name="Mangelson H."/>
            <person name="Liachko I."/>
            <person name="Sullivan S."/>
            <person name="Sone E.D."/>
            <person name="Koren S."/>
            <person name="Silverstein K.A.T."/>
            <person name="Beckman K.B."/>
            <person name="Gohl D.M."/>
        </authorList>
    </citation>
    <scope>NUCLEOTIDE SEQUENCE</scope>
    <source>
        <strain evidence="2">Duluth1</strain>
        <tissue evidence="2">Whole animal</tissue>
    </source>
</reference>
<feature type="coiled-coil region" evidence="1">
    <location>
        <begin position="34"/>
        <end position="75"/>
    </location>
</feature>
<dbReference type="AlphaFoldDB" id="A0A9D4QKQ1"/>
<reference evidence="2" key="2">
    <citation type="submission" date="2020-11" db="EMBL/GenBank/DDBJ databases">
        <authorList>
            <person name="McCartney M.A."/>
            <person name="Auch B."/>
            <person name="Kono T."/>
            <person name="Mallez S."/>
            <person name="Becker A."/>
            <person name="Gohl D.M."/>
            <person name="Silverstein K.A.T."/>
            <person name="Koren S."/>
            <person name="Bechman K.B."/>
            <person name="Herman A."/>
            <person name="Abrahante J.E."/>
            <person name="Garbe J."/>
        </authorList>
    </citation>
    <scope>NUCLEOTIDE SEQUENCE</scope>
    <source>
        <strain evidence="2">Duluth1</strain>
        <tissue evidence="2">Whole animal</tissue>
    </source>
</reference>
<feature type="coiled-coil region" evidence="1">
    <location>
        <begin position="145"/>
        <end position="175"/>
    </location>
</feature>
<evidence type="ECO:0000256" key="1">
    <source>
        <dbReference type="SAM" id="Coils"/>
    </source>
</evidence>
<keyword evidence="1" id="KW-0175">Coiled coil</keyword>